<evidence type="ECO:0000313" key="9">
    <source>
        <dbReference type="EMBL" id="KPM03510.1"/>
    </source>
</evidence>
<dbReference type="GO" id="GO:0005634">
    <property type="term" value="C:nucleus"/>
    <property type="evidence" value="ECO:0007669"/>
    <property type="project" value="TreeGrafter"/>
</dbReference>
<dbReference type="VEuPathDB" id="VectorBase:SSCA002610"/>
<keyword evidence="5" id="KW-0418">Kinase</keyword>
<dbReference type="InterPro" id="IPR000719">
    <property type="entry name" value="Prot_kinase_dom"/>
</dbReference>
<dbReference type="PANTHER" id="PTHR24419:SF18">
    <property type="entry name" value="SERINE_THREONINE-PROTEIN KINASE HASPIN"/>
    <property type="match status" value="1"/>
</dbReference>
<evidence type="ECO:0000256" key="6">
    <source>
        <dbReference type="ARBA" id="ARBA00022840"/>
    </source>
</evidence>
<evidence type="ECO:0000313" key="10">
    <source>
        <dbReference type="Proteomes" id="UP000616769"/>
    </source>
</evidence>
<keyword evidence="2" id="KW-0723">Serine/threonine-protein kinase</keyword>
<keyword evidence="3" id="KW-0808">Transferase</keyword>
<dbReference type="GO" id="GO:0072354">
    <property type="term" value="F:histone H3T3 kinase activity"/>
    <property type="evidence" value="ECO:0007669"/>
    <property type="project" value="TreeGrafter"/>
</dbReference>
<reference evidence="9 10" key="1">
    <citation type="journal article" date="2015" name="Parasit. Vectors">
        <title>Draft genome of the scabies mite.</title>
        <authorList>
            <person name="Rider S.D.Jr."/>
            <person name="Morgan M.S."/>
            <person name="Arlian L.G."/>
        </authorList>
    </citation>
    <scope>NUCLEOTIDE SEQUENCE [LARGE SCALE GENOMIC DNA]</scope>
    <source>
        <strain evidence="9">Arlian Lab</strain>
    </source>
</reference>
<dbReference type="SUPFAM" id="SSF56112">
    <property type="entry name" value="Protein kinase-like (PK-like)"/>
    <property type="match status" value="1"/>
</dbReference>
<dbReference type="EC" id="2.7.11.1" evidence="1"/>
<evidence type="ECO:0000256" key="3">
    <source>
        <dbReference type="ARBA" id="ARBA00022679"/>
    </source>
</evidence>
<dbReference type="InterPro" id="IPR024604">
    <property type="entry name" value="GSG2_C"/>
</dbReference>
<dbReference type="GO" id="GO:0005737">
    <property type="term" value="C:cytoplasm"/>
    <property type="evidence" value="ECO:0007669"/>
    <property type="project" value="TreeGrafter"/>
</dbReference>
<comment type="catalytic activity">
    <reaction evidence="7">
        <text>L-threonyl-[protein] + ATP = O-phospho-L-threonyl-[protein] + ADP + H(+)</text>
        <dbReference type="Rhea" id="RHEA:46608"/>
        <dbReference type="Rhea" id="RHEA-COMP:11060"/>
        <dbReference type="Rhea" id="RHEA-COMP:11605"/>
        <dbReference type="ChEBI" id="CHEBI:15378"/>
        <dbReference type="ChEBI" id="CHEBI:30013"/>
        <dbReference type="ChEBI" id="CHEBI:30616"/>
        <dbReference type="ChEBI" id="CHEBI:61977"/>
        <dbReference type="ChEBI" id="CHEBI:456216"/>
        <dbReference type="EC" id="2.7.11.1"/>
    </reaction>
</comment>
<keyword evidence="6" id="KW-0067">ATP-binding</keyword>
<dbReference type="Proteomes" id="UP000616769">
    <property type="component" value="Unassembled WGS sequence"/>
</dbReference>
<dbReference type="GO" id="GO:0035556">
    <property type="term" value="P:intracellular signal transduction"/>
    <property type="evidence" value="ECO:0007669"/>
    <property type="project" value="TreeGrafter"/>
</dbReference>
<name>A0A131ZZG4_SARSC</name>
<comment type="catalytic activity">
    <reaction evidence="8">
        <text>L-seryl-[protein] + ATP = O-phospho-L-seryl-[protein] + ADP + H(+)</text>
        <dbReference type="Rhea" id="RHEA:17989"/>
        <dbReference type="Rhea" id="RHEA-COMP:9863"/>
        <dbReference type="Rhea" id="RHEA-COMP:11604"/>
        <dbReference type="ChEBI" id="CHEBI:15378"/>
        <dbReference type="ChEBI" id="CHEBI:29999"/>
        <dbReference type="ChEBI" id="CHEBI:30616"/>
        <dbReference type="ChEBI" id="CHEBI:83421"/>
        <dbReference type="ChEBI" id="CHEBI:456216"/>
        <dbReference type="EC" id="2.7.11.1"/>
    </reaction>
</comment>
<evidence type="ECO:0000256" key="5">
    <source>
        <dbReference type="ARBA" id="ARBA00022777"/>
    </source>
</evidence>
<organism evidence="9 10">
    <name type="scientific">Sarcoptes scabiei</name>
    <name type="common">Itch mite</name>
    <name type="synonym">Acarus scabiei</name>
    <dbReference type="NCBI Taxonomy" id="52283"/>
    <lineage>
        <taxon>Eukaryota</taxon>
        <taxon>Metazoa</taxon>
        <taxon>Ecdysozoa</taxon>
        <taxon>Arthropoda</taxon>
        <taxon>Chelicerata</taxon>
        <taxon>Arachnida</taxon>
        <taxon>Acari</taxon>
        <taxon>Acariformes</taxon>
        <taxon>Sarcoptiformes</taxon>
        <taxon>Astigmata</taxon>
        <taxon>Psoroptidia</taxon>
        <taxon>Sarcoptoidea</taxon>
        <taxon>Sarcoptidae</taxon>
        <taxon>Sarcoptinae</taxon>
        <taxon>Sarcoptes</taxon>
    </lineage>
</organism>
<evidence type="ECO:0000256" key="4">
    <source>
        <dbReference type="ARBA" id="ARBA00022741"/>
    </source>
</evidence>
<gene>
    <name evidence="9" type="ORF">QR98_0019430</name>
</gene>
<dbReference type="SMART" id="SM01331">
    <property type="entry name" value="DUF3635"/>
    <property type="match status" value="1"/>
</dbReference>
<dbReference type="InterPro" id="IPR011009">
    <property type="entry name" value="Kinase-like_dom_sf"/>
</dbReference>
<sequence length="401" mass="46968">MENFFASTFESIINNDFGRLKMFEVIKFKSPVQFDTILAKYNDELQHIGSGSYADVYGTKIYILKSIRLMPQVLMNRIQSSTISRTTSYLDAFNEFQISWLLSKLQQKKFTVKNQTYGCQIFPKVICCYLLNDNNQIVKQKPPKTFSAIESIRFDIFDDFFLKVPRENLIIVMENGGRLLSDVIDQINSLALISILKQIIVGMMIAEFALEFEHRDLHSGNILVKDYKHATIKCQLNKKSILIPSHGYQVKLIDTTFSRLKYKDVVYFKDMTSLFENFDGEESGNKEKAKRKMQDFIYEQMAQTIKNDWSEFFPKTNVLWIKYVIYKLQKSLSNRIKMNRTDHRISSANEQNKRTLSNEMAAHRLMEEYNQIIDKCSSSYDFFRNIINRPSLNNLVPIMIL</sequence>
<dbReference type="PANTHER" id="PTHR24419">
    <property type="entry name" value="INTERLEUKIN-1 RECEPTOR-ASSOCIATED KINASE"/>
    <property type="match status" value="1"/>
</dbReference>
<evidence type="ECO:0000256" key="7">
    <source>
        <dbReference type="ARBA" id="ARBA00047899"/>
    </source>
</evidence>
<dbReference type="Pfam" id="PF12330">
    <property type="entry name" value="Haspin_kinase"/>
    <property type="match status" value="1"/>
</dbReference>
<dbReference type="OrthoDB" id="6420166at2759"/>
<dbReference type="AlphaFoldDB" id="A0A131ZZG4"/>
<evidence type="ECO:0000256" key="8">
    <source>
        <dbReference type="ARBA" id="ARBA00048679"/>
    </source>
</evidence>
<keyword evidence="4" id="KW-0547">Nucleotide-binding</keyword>
<accession>A0A131ZZG4</accession>
<protein>
    <recommendedName>
        <fullName evidence="1">non-specific serine/threonine protein kinase</fullName>
        <ecNumber evidence="1">2.7.11.1</ecNumber>
    </recommendedName>
</protein>
<evidence type="ECO:0000256" key="2">
    <source>
        <dbReference type="ARBA" id="ARBA00022527"/>
    </source>
</evidence>
<proteinExistence type="predicted"/>
<dbReference type="GO" id="GO:0000278">
    <property type="term" value="P:mitotic cell cycle"/>
    <property type="evidence" value="ECO:0007669"/>
    <property type="project" value="TreeGrafter"/>
</dbReference>
<dbReference type="PROSITE" id="PS50011">
    <property type="entry name" value="PROTEIN_KINASE_DOM"/>
    <property type="match status" value="1"/>
</dbReference>
<comment type="caution">
    <text evidence="9">The sequence shown here is derived from an EMBL/GenBank/DDBJ whole genome shotgun (WGS) entry which is preliminary data.</text>
</comment>
<evidence type="ECO:0000256" key="1">
    <source>
        <dbReference type="ARBA" id="ARBA00012513"/>
    </source>
</evidence>
<dbReference type="EMBL" id="JXLN01005285">
    <property type="protein sequence ID" value="KPM03510.1"/>
    <property type="molecule type" value="Genomic_DNA"/>
</dbReference>
<dbReference type="GO" id="GO:0005524">
    <property type="term" value="F:ATP binding"/>
    <property type="evidence" value="ECO:0007669"/>
    <property type="project" value="UniProtKB-KW"/>
</dbReference>
<dbReference type="Gene3D" id="1.10.510.10">
    <property type="entry name" value="Transferase(Phosphotransferase) domain 1"/>
    <property type="match status" value="1"/>
</dbReference>